<dbReference type="PROSITE" id="PS00895">
    <property type="entry name" value="3_HYDROXYISOBUT_DH"/>
    <property type="match status" value="1"/>
</dbReference>
<dbReference type="GO" id="GO:0016491">
    <property type="term" value="F:oxidoreductase activity"/>
    <property type="evidence" value="ECO:0007669"/>
    <property type="project" value="InterPro"/>
</dbReference>
<dbReference type="SUPFAM" id="SSF48179">
    <property type="entry name" value="6-phosphogluconate dehydrogenase C-terminal domain-like"/>
    <property type="match status" value="1"/>
</dbReference>
<reference evidence="5" key="1">
    <citation type="submission" date="2018-11" db="EMBL/GenBank/DDBJ databases">
        <title>Complete genome sequence of Paenibacillus sp. ML311-T8.</title>
        <authorList>
            <person name="Nam Y.-D."/>
            <person name="Kang J."/>
            <person name="Chung W.-H."/>
            <person name="Park Y.S."/>
        </authorList>
    </citation>
    <scope>NUCLEOTIDE SEQUENCE [LARGE SCALE GENOMIC DNA]</scope>
    <source>
        <strain evidence="5">ML311-T8</strain>
    </source>
</reference>
<proteinExistence type="predicted"/>
<keyword evidence="5" id="KW-1185">Reference proteome</keyword>
<dbReference type="InterPro" id="IPR006115">
    <property type="entry name" value="6PGDH_NADP-bd"/>
</dbReference>
<dbReference type="GO" id="GO:0051287">
    <property type="term" value="F:NAD binding"/>
    <property type="evidence" value="ECO:0007669"/>
    <property type="project" value="InterPro"/>
</dbReference>
<dbReference type="RefSeq" id="WP_155703325.1">
    <property type="nucleotide sequence ID" value="NZ_CP034235.1"/>
</dbReference>
<evidence type="ECO:0000313" key="4">
    <source>
        <dbReference type="EMBL" id="QGQ98222.1"/>
    </source>
</evidence>
<dbReference type="EMBL" id="CP034235">
    <property type="protein sequence ID" value="QGQ98222.1"/>
    <property type="molecule type" value="Genomic_DNA"/>
</dbReference>
<dbReference type="GO" id="GO:0050661">
    <property type="term" value="F:NADP binding"/>
    <property type="evidence" value="ECO:0007669"/>
    <property type="project" value="InterPro"/>
</dbReference>
<dbReference type="SUPFAM" id="SSF141371">
    <property type="entry name" value="PilZ domain-like"/>
    <property type="match status" value="1"/>
</dbReference>
<dbReference type="Pfam" id="PF07238">
    <property type="entry name" value="PilZ"/>
    <property type="match status" value="1"/>
</dbReference>
<dbReference type="Gene3D" id="1.10.1040.10">
    <property type="entry name" value="N-(1-d-carboxylethyl)-l-norvaline Dehydrogenase, domain 2"/>
    <property type="match status" value="1"/>
</dbReference>
<dbReference type="KEGG" id="ppsc:EHS13_26715"/>
<evidence type="ECO:0000259" key="1">
    <source>
        <dbReference type="Pfam" id="PF03446"/>
    </source>
</evidence>
<accession>A0A6B8RR87</accession>
<name>A0A6B8RR87_9BACL</name>
<dbReference type="InterPro" id="IPR029154">
    <property type="entry name" value="HIBADH-like_NADP-bd"/>
</dbReference>
<dbReference type="Pfam" id="PF03446">
    <property type="entry name" value="NAD_binding_2"/>
    <property type="match status" value="1"/>
</dbReference>
<gene>
    <name evidence="4" type="ORF">EHS13_26715</name>
</gene>
<dbReference type="AlphaFoldDB" id="A0A6B8RR87"/>
<evidence type="ECO:0000259" key="3">
    <source>
        <dbReference type="Pfam" id="PF14833"/>
    </source>
</evidence>
<dbReference type="Proteomes" id="UP000426246">
    <property type="component" value="Chromosome"/>
</dbReference>
<dbReference type="InterPro" id="IPR002204">
    <property type="entry name" value="3-OH-isobutyrate_DH-rel_CS"/>
</dbReference>
<dbReference type="PANTHER" id="PTHR43580">
    <property type="entry name" value="OXIDOREDUCTASE GLYR1-RELATED"/>
    <property type="match status" value="1"/>
</dbReference>
<protein>
    <submittedName>
        <fullName evidence="4">Tartronate semialdehyde reductase</fullName>
    </submittedName>
</protein>
<dbReference type="PANTHER" id="PTHR43580:SF2">
    <property type="entry name" value="CYTOKINE-LIKE NUCLEAR FACTOR N-PAC"/>
    <property type="match status" value="1"/>
</dbReference>
<feature type="domain" description="6-phosphogluconate dehydrogenase NADP-binding" evidence="1">
    <location>
        <begin position="3"/>
        <end position="162"/>
    </location>
</feature>
<dbReference type="InterPro" id="IPR009875">
    <property type="entry name" value="PilZ_domain"/>
</dbReference>
<sequence length="427" mass="46505">MKSIGFIGLGTMGAPMAMNLLKKGYSLTIYNRTTAKANELINLGAEVVSSASRVAKVVDVLFTNVSDDQALLDVFYGVDGILEGIHPGLTVIDCSTVSPETSRKIAQELAVHYADFLDAPVTGSKPAAESGSLVFMVGGDQEVFTDQAELFAALGSKSLYMGPSGSGSYAKLAHNTIVGINSAALAEGVALAVKAGLDPAQFLEIVQSGGANSKQAELKATKILERDFSNQFSLKLMLKDLLLASKLSQDFKFPSPLLNAATNLYQIGLSKGFGDQDLSAIIQCYEDWMHEEVKKRPTQPNFDRKVSEAESNRRRNNRVPMNISLQLSVYQWEQEGSFSGQNIKGVLYDLSENGLQIASSFPLAKEMFIVIHFPQEADLPPITGKIIRIEPKTNEFRYGCMLSGLPPYVRIKLEEYIDVKRAEADLD</sequence>
<dbReference type="InterPro" id="IPR008927">
    <property type="entry name" value="6-PGluconate_DH-like_C_sf"/>
</dbReference>
<dbReference type="Gene3D" id="3.40.50.720">
    <property type="entry name" value="NAD(P)-binding Rossmann-like Domain"/>
    <property type="match status" value="1"/>
</dbReference>
<dbReference type="InterPro" id="IPR051265">
    <property type="entry name" value="HIBADH-related_NP60_sf"/>
</dbReference>
<dbReference type="InterPro" id="IPR036291">
    <property type="entry name" value="NAD(P)-bd_dom_sf"/>
</dbReference>
<dbReference type="GO" id="GO:0016054">
    <property type="term" value="P:organic acid catabolic process"/>
    <property type="evidence" value="ECO:0007669"/>
    <property type="project" value="UniProtKB-ARBA"/>
</dbReference>
<evidence type="ECO:0000259" key="2">
    <source>
        <dbReference type="Pfam" id="PF07238"/>
    </source>
</evidence>
<dbReference type="InterPro" id="IPR013328">
    <property type="entry name" value="6PGD_dom2"/>
</dbReference>
<organism evidence="4 5">
    <name type="scientific">Paenibacillus psychroresistens</name>
    <dbReference type="NCBI Taxonomy" id="1778678"/>
    <lineage>
        <taxon>Bacteria</taxon>
        <taxon>Bacillati</taxon>
        <taxon>Bacillota</taxon>
        <taxon>Bacilli</taxon>
        <taxon>Bacillales</taxon>
        <taxon>Paenibacillaceae</taxon>
        <taxon>Paenibacillus</taxon>
    </lineage>
</organism>
<dbReference type="SUPFAM" id="SSF51735">
    <property type="entry name" value="NAD(P)-binding Rossmann-fold domains"/>
    <property type="match status" value="1"/>
</dbReference>
<dbReference type="OrthoDB" id="9786703at2"/>
<dbReference type="GO" id="GO:0035438">
    <property type="term" value="F:cyclic-di-GMP binding"/>
    <property type="evidence" value="ECO:0007669"/>
    <property type="project" value="InterPro"/>
</dbReference>
<evidence type="ECO:0000313" key="5">
    <source>
        <dbReference type="Proteomes" id="UP000426246"/>
    </source>
</evidence>
<feature type="domain" description="3-hydroxyisobutyrate dehydrogenase-like NAD-binding" evidence="3">
    <location>
        <begin position="165"/>
        <end position="284"/>
    </location>
</feature>
<feature type="domain" description="PilZ" evidence="2">
    <location>
        <begin position="312"/>
        <end position="417"/>
    </location>
</feature>
<dbReference type="Pfam" id="PF14833">
    <property type="entry name" value="NAD_binding_11"/>
    <property type="match status" value="1"/>
</dbReference>